<gene>
    <name evidence="4" type="ORF">SAMN06297382_1948</name>
</gene>
<dbReference type="AlphaFoldDB" id="A0A239PU48"/>
<accession>A0A239PU48</accession>
<dbReference type="SUPFAM" id="SSF110997">
    <property type="entry name" value="Sporulation related repeat"/>
    <property type="match status" value="1"/>
</dbReference>
<dbReference type="Gene3D" id="3.30.70.1070">
    <property type="entry name" value="Sporulation related repeat"/>
    <property type="match status" value="1"/>
</dbReference>
<name>A0A239PU48_9PROT</name>
<organism evidence="4 5">
    <name type="scientific">Amphiplicatus metriothermophilus</name>
    <dbReference type="NCBI Taxonomy" id="1519374"/>
    <lineage>
        <taxon>Bacteria</taxon>
        <taxon>Pseudomonadati</taxon>
        <taxon>Pseudomonadota</taxon>
        <taxon>Alphaproteobacteria</taxon>
        <taxon>Parvularculales</taxon>
        <taxon>Parvularculaceae</taxon>
        <taxon>Amphiplicatus</taxon>
    </lineage>
</organism>
<dbReference type="InterPro" id="IPR007730">
    <property type="entry name" value="SPOR-like_dom"/>
</dbReference>
<evidence type="ECO:0000313" key="5">
    <source>
        <dbReference type="Proteomes" id="UP000198346"/>
    </source>
</evidence>
<feature type="domain" description="SPOR" evidence="3">
    <location>
        <begin position="193"/>
        <end position="278"/>
    </location>
</feature>
<keyword evidence="2" id="KW-1133">Transmembrane helix</keyword>
<feature type="transmembrane region" description="Helical" evidence="2">
    <location>
        <begin position="28"/>
        <end position="52"/>
    </location>
</feature>
<dbReference type="OrthoDB" id="8479416at2"/>
<reference evidence="4 5" key="1">
    <citation type="submission" date="2017-07" db="EMBL/GenBank/DDBJ databases">
        <authorList>
            <person name="Sun Z.S."/>
            <person name="Albrecht U."/>
            <person name="Echele G."/>
            <person name="Lee C.C."/>
        </authorList>
    </citation>
    <scope>NUCLEOTIDE SEQUENCE [LARGE SCALE GENOMIC DNA]</scope>
    <source>
        <strain evidence="4 5">CGMCC 1.12710</strain>
    </source>
</reference>
<dbReference type="GO" id="GO:0042834">
    <property type="term" value="F:peptidoglycan binding"/>
    <property type="evidence" value="ECO:0007669"/>
    <property type="project" value="InterPro"/>
</dbReference>
<dbReference type="RefSeq" id="WP_089412394.1">
    <property type="nucleotide sequence ID" value="NZ_FZQA01000003.1"/>
</dbReference>
<dbReference type="Pfam" id="PF05036">
    <property type="entry name" value="SPOR"/>
    <property type="match status" value="1"/>
</dbReference>
<dbReference type="EMBL" id="FZQA01000003">
    <property type="protein sequence ID" value="SNT73700.1"/>
    <property type="molecule type" value="Genomic_DNA"/>
</dbReference>
<proteinExistence type="predicted"/>
<protein>
    <submittedName>
        <fullName evidence="4">Sporulation related domain-containing protein</fullName>
    </submittedName>
</protein>
<feature type="compositionally biased region" description="Low complexity" evidence="1">
    <location>
        <begin position="158"/>
        <end position="185"/>
    </location>
</feature>
<evidence type="ECO:0000256" key="1">
    <source>
        <dbReference type="SAM" id="MobiDB-lite"/>
    </source>
</evidence>
<feature type="region of interest" description="Disordered" evidence="1">
    <location>
        <begin position="1"/>
        <end position="24"/>
    </location>
</feature>
<keyword evidence="5" id="KW-1185">Reference proteome</keyword>
<keyword evidence="2" id="KW-0812">Transmembrane</keyword>
<feature type="region of interest" description="Disordered" evidence="1">
    <location>
        <begin position="156"/>
        <end position="186"/>
    </location>
</feature>
<feature type="compositionally biased region" description="Acidic residues" evidence="1">
    <location>
        <begin position="9"/>
        <end position="24"/>
    </location>
</feature>
<evidence type="ECO:0000259" key="3">
    <source>
        <dbReference type="PROSITE" id="PS51724"/>
    </source>
</evidence>
<dbReference type="PROSITE" id="PS51724">
    <property type="entry name" value="SPOR"/>
    <property type="match status" value="1"/>
</dbReference>
<evidence type="ECO:0000256" key="2">
    <source>
        <dbReference type="SAM" id="Phobius"/>
    </source>
</evidence>
<dbReference type="Proteomes" id="UP000198346">
    <property type="component" value="Unassembled WGS sequence"/>
</dbReference>
<sequence length="278" mass="29534">MTAAQKDSYEEEYEEYDEFDDEDEERGLSGLVVLLMGVVMLGAFASIVWIAYHQGMKAGSREAGGAPYVAADPEPLKIENPERPLLAENRREIYDKIGGAEGETVEVLASQREEPIAREGETAFSPAGNDPFGADEPIGESEEDGIAALAARNGALSEEPAVPAPANAAPETRAATPPTPARAETQTSASAVGALAGTHLVQVGAFGSEDEAMVQWSRLQGRLGDYLDGKAPDVERADLGERGVFYRLRVGPFASADSAASYCEGLKQRGQDCLVRAK</sequence>
<keyword evidence="2" id="KW-0472">Membrane</keyword>
<dbReference type="InterPro" id="IPR036680">
    <property type="entry name" value="SPOR-like_sf"/>
</dbReference>
<evidence type="ECO:0000313" key="4">
    <source>
        <dbReference type="EMBL" id="SNT73700.1"/>
    </source>
</evidence>